<sequence>ILPVITLNGIITYNIIEGPVDGEQFMCFLREHVLPFTNPYPGTHSMIIMDNCCIHHSEAIHTLIE</sequence>
<dbReference type="Gene3D" id="3.30.420.10">
    <property type="entry name" value="Ribonuclease H-like superfamily/Ribonuclease H"/>
    <property type="match status" value="1"/>
</dbReference>
<feature type="non-terminal residue" evidence="1">
    <location>
        <position position="65"/>
    </location>
</feature>
<evidence type="ECO:0000313" key="1">
    <source>
        <dbReference type="EMBL" id="KIK19124.1"/>
    </source>
</evidence>
<dbReference type="OrthoDB" id="2142724at2759"/>
<dbReference type="HOGENOM" id="CLU_188058_1_0_1"/>
<accession>A0A0C9YYV4</accession>
<keyword evidence="2" id="KW-1185">Reference proteome</keyword>
<feature type="non-terminal residue" evidence="1">
    <location>
        <position position="1"/>
    </location>
</feature>
<reference evidence="1 2" key="1">
    <citation type="submission" date="2014-04" db="EMBL/GenBank/DDBJ databases">
        <authorList>
            <consortium name="DOE Joint Genome Institute"/>
            <person name="Kuo A."/>
            <person name="Kohler A."/>
            <person name="Costa M.D."/>
            <person name="Nagy L.G."/>
            <person name="Floudas D."/>
            <person name="Copeland A."/>
            <person name="Barry K.W."/>
            <person name="Cichocki N."/>
            <person name="Veneault-Fourrey C."/>
            <person name="LaButti K."/>
            <person name="Lindquist E.A."/>
            <person name="Lipzen A."/>
            <person name="Lundell T."/>
            <person name="Morin E."/>
            <person name="Murat C."/>
            <person name="Sun H."/>
            <person name="Tunlid A."/>
            <person name="Henrissat B."/>
            <person name="Grigoriev I.V."/>
            <person name="Hibbett D.S."/>
            <person name="Martin F."/>
            <person name="Nordberg H.P."/>
            <person name="Cantor M.N."/>
            <person name="Hua S.X."/>
        </authorList>
    </citation>
    <scope>NUCLEOTIDE SEQUENCE [LARGE SCALE GENOMIC DNA]</scope>
    <source>
        <strain evidence="1 2">441</strain>
    </source>
</reference>
<name>A0A0C9YYV4_9AGAM</name>
<dbReference type="STRING" id="765257.A0A0C9YYV4"/>
<evidence type="ECO:0008006" key="3">
    <source>
        <dbReference type="Google" id="ProtNLM"/>
    </source>
</evidence>
<gene>
    <name evidence="1" type="ORF">PISMIDRAFT_72582</name>
</gene>
<dbReference type="Proteomes" id="UP000054018">
    <property type="component" value="Unassembled WGS sequence"/>
</dbReference>
<organism evidence="1 2">
    <name type="scientific">Pisolithus microcarpus 441</name>
    <dbReference type="NCBI Taxonomy" id="765257"/>
    <lineage>
        <taxon>Eukaryota</taxon>
        <taxon>Fungi</taxon>
        <taxon>Dikarya</taxon>
        <taxon>Basidiomycota</taxon>
        <taxon>Agaricomycotina</taxon>
        <taxon>Agaricomycetes</taxon>
        <taxon>Agaricomycetidae</taxon>
        <taxon>Boletales</taxon>
        <taxon>Sclerodermatineae</taxon>
        <taxon>Pisolithaceae</taxon>
        <taxon>Pisolithus</taxon>
    </lineage>
</organism>
<evidence type="ECO:0000313" key="2">
    <source>
        <dbReference type="Proteomes" id="UP000054018"/>
    </source>
</evidence>
<dbReference type="AlphaFoldDB" id="A0A0C9YYV4"/>
<dbReference type="InterPro" id="IPR036397">
    <property type="entry name" value="RNaseH_sf"/>
</dbReference>
<proteinExistence type="predicted"/>
<dbReference type="GO" id="GO:0003676">
    <property type="term" value="F:nucleic acid binding"/>
    <property type="evidence" value="ECO:0007669"/>
    <property type="project" value="InterPro"/>
</dbReference>
<protein>
    <recommendedName>
        <fullName evidence="3">Tc1-like transposase DDE domain-containing protein</fullName>
    </recommendedName>
</protein>
<dbReference type="EMBL" id="KN833790">
    <property type="protein sequence ID" value="KIK19124.1"/>
    <property type="molecule type" value="Genomic_DNA"/>
</dbReference>
<reference evidence="2" key="2">
    <citation type="submission" date="2015-01" db="EMBL/GenBank/DDBJ databases">
        <title>Evolutionary Origins and Diversification of the Mycorrhizal Mutualists.</title>
        <authorList>
            <consortium name="DOE Joint Genome Institute"/>
            <consortium name="Mycorrhizal Genomics Consortium"/>
            <person name="Kohler A."/>
            <person name="Kuo A."/>
            <person name="Nagy L.G."/>
            <person name="Floudas D."/>
            <person name="Copeland A."/>
            <person name="Barry K.W."/>
            <person name="Cichocki N."/>
            <person name="Veneault-Fourrey C."/>
            <person name="LaButti K."/>
            <person name="Lindquist E.A."/>
            <person name="Lipzen A."/>
            <person name="Lundell T."/>
            <person name="Morin E."/>
            <person name="Murat C."/>
            <person name="Riley R."/>
            <person name="Ohm R."/>
            <person name="Sun H."/>
            <person name="Tunlid A."/>
            <person name="Henrissat B."/>
            <person name="Grigoriev I.V."/>
            <person name="Hibbett D.S."/>
            <person name="Martin F."/>
        </authorList>
    </citation>
    <scope>NUCLEOTIDE SEQUENCE [LARGE SCALE GENOMIC DNA]</scope>
    <source>
        <strain evidence="2">441</strain>
    </source>
</reference>